<organism evidence="2 3">
    <name type="scientific">Pontibacillus salicampi</name>
    <dbReference type="NCBI Taxonomy" id="1449801"/>
    <lineage>
        <taxon>Bacteria</taxon>
        <taxon>Bacillati</taxon>
        <taxon>Bacillota</taxon>
        <taxon>Bacilli</taxon>
        <taxon>Bacillales</taxon>
        <taxon>Bacillaceae</taxon>
        <taxon>Pontibacillus</taxon>
    </lineage>
</organism>
<evidence type="ECO:0000256" key="1">
    <source>
        <dbReference type="SAM" id="Phobius"/>
    </source>
</evidence>
<protein>
    <submittedName>
        <fullName evidence="2">Uncharacterized protein</fullName>
    </submittedName>
</protein>
<reference evidence="2 3" key="1">
    <citation type="submission" date="2024-09" db="EMBL/GenBank/DDBJ databases">
        <authorList>
            <person name="Sun Q."/>
            <person name="Mori K."/>
        </authorList>
    </citation>
    <scope>NUCLEOTIDE SEQUENCE [LARGE SCALE GENOMIC DNA]</scope>
    <source>
        <strain evidence="2 3">NCAIM B.02529</strain>
    </source>
</reference>
<sequence length="109" mass="12386">MYWETLPNWVWAIFYLLLLATSGTAIINVIREKVRGISIITIFIAISIPFVGVINSIGRAKGVDEFEHLITHLQQGSIWSIYIVVGLLNLLLYWVIFLVKNKTKGEVPD</sequence>
<evidence type="ECO:0000313" key="2">
    <source>
        <dbReference type="EMBL" id="MFC0523748.1"/>
    </source>
</evidence>
<dbReference type="RefSeq" id="WP_377346972.1">
    <property type="nucleotide sequence ID" value="NZ_JBHLTP010000007.1"/>
</dbReference>
<feature type="transmembrane region" description="Helical" evidence="1">
    <location>
        <begin position="37"/>
        <end position="58"/>
    </location>
</feature>
<keyword evidence="3" id="KW-1185">Reference proteome</keyword>
<proteinExistence type="predicted"/>
<gene>
    <name evidence="2" type="ORF">ACFFGV_09240</name>
</gene>
<comment type="caution">
    <text evidence="2">The sequence shown here is derived from an EMBL/GenBank/DDBJ whole genome shotgun (WGS) entry which is preliminary data.</text>
</comment>
<keyword evidence="1" id="KW-1133">Transmembrane helix</keyword>
<keyword evidence="1" id="KW-0472">Membrane</keyword>
<feature type="transmembrane region" description="Helical" evidence="1">
    <location>
        <begin position="12"/>
        <end position="30"/>
    </location>
</feature>
<evidence type="ECO:0000313" key="3">
    <source>
        <dbReference type="Proteomes" id="UP001589836"/>
    </source>
</evidence>
<feature type="transmembrane region" description="Helical" evidence="1">
    <location>
        <begin position="78"/>
        <end position="99"/>
    </location>
</feature>
<dbReference type="EMBL" id="JBHLTP010000007">
    <property type="protein sequence ID" value="MFC0523748.1"/>
    <property type="molecule type" value="Genomic_DNA"/>
</dbReference>
<accession>A0ABV6LMY0</accession>
<keyword evidence="1" id="KW-0812">Transmembrane</keyword>
<dbReference type="Proteomes" id="UP001589836">
    <property type="component" value="Unassembled WGS sequence"/>
</dbReference>
<name>A0ABV6LMY0_9BACI</name>